<accession>A0A3G8JU66</accession>
<dbReference type="KEGG" id="gom:D7316_05325"/>
<evidence type="ECO:0000256" key="2">
    <source>
        <dbReference type="ARBA" id="ARBA00023015"/>
    </source>
</evidence>
<name>A0A3G8JU66_9ACTN</name>
<evidence type="ECO:0000259" key="5">
    <source>
        <dbReference type="SMART" id="SM00862"/>
    </source>
</evidence>
<dbReference type="InterPro" id="IPR001867">
    <property type="entry name" value="OmpR/PhoB-type_DNA-bd"/>
</dbReference>
<dbReference type="GO" id="GO:0006355">
    <property type="term" value="P:regulation of DNA-templated transcription"/>
    <property type="evidence" value="ECO:0007669"/>
    <property type="project" value="InterPro"/>
</dbReference>
<dbReference type="InterPro" id="IPR027417">
    <property type="entry name" value="P-loop_NTPase"/>
</dbReference>
<dbReference type="Pfam" id="PF13191">
    <property type="entry name" value="AAA_16"/>
    <property type="match status" value="1"/>
</dbReference>
<dbReference type="RefSeq" id="WP_124710870.1">
    <property type="nucleotide sequence ID" value="NZ_CP033972.1"/>
</dbReference>
<dbReference type="PANTHER" id="PTHR35807">
    <property type="entry name" value="TRANSCRIPTIONAL REGULATOR REDD-RELATED"/>
    <property type="match status" value="1"/>
</dbReference>
<dbReference type="InterPro" id="IPR041664">
    <property type="entry name" value="AAA_16"/>
</dbReference>
<dbReference type="SMART" id="SM00862">
    <property type="entry name" value="Trans_reg_C"/>
    <property type="match status" value="1"/>
</dbReference>
<organism evidence="7 8">
    <name type="scientific">Gordonia insulae</name>
    <dbReference type="NCBI Taxonomy" id="2420509"/>
    <lineage>
        <taxon>Bacteria</taxon>
        <taxon>Bacillati</taxon>
        <taxon>Actinomycetota</taxon>
        <taxon>Actinomycetes</taxon>
        <taxon>Mycobacteriales</taxon>
        <taxon>Gordoniaceae</taxon>
        <taxon>Gordonia</taxon>
    </lineage>
</organism>
<evidence type="ECO:0000259" key="6">
    <source>
        <dbReference type="SMART" id="SM01043"/>
    </source>
</evidence>
<evidence type="ECO:0000313" key="7">
    <source>
        <dbReference type="EMBL" id="AZG48704.1"/>
    </source>
</evidence>
<dbReference type="GO" id="GO:0000160">
    <property type="term" value="P:phosphorelay signal transduction system"/>
    <property type="evidence" value="ECO:0007669"/>
    <property type="project" value="InterPro"/>
</dbReference>
<dbReference type="GO" id="GO:0003677">
    <property type="term" value="F:DNA binding"/>
    <property type="evidence" value="ECO:0007669"/>
    <property type="project" value="UniProtKB-KW"/>
</dbReference>
<dbReference type="Pfam" id="PF03704">
    <property type="entry name" value="BTAD"/>
    <property type="match status" value="1"/>
</dbReference>
<evidence type="ECO:0000313" key="8">
    <source>
        <dbReference type="Proteomes" id="UP000271469"/>
    </source>
</evidence>
<feature type="domain" description="Bacterial transcriptional activator" evidence="6">
    <location>
        <begin position="106"/>
        <end position="250"/>
    </location>
</feature>
<dbReference type="OrthoDB" id="134712at2"/>
<dbReference type="Proteomes" id="UP000271469">
    <property type="component" value="Chromosome"/>
</dbReference>
<reference evidence="7 8" key="1">
    <citation type="submission" date="2018-11" db="EMBL/GenBank/DDBJ databases">
        <title>Gordonia insulae sp. nov., isolated from an island soil.</title>
        <authorList>
            <person name="Kim Y.S."/>
            <person name="Kim S.B."/>
        </authorList>
    </citation>
    <scope>NUCLEOTIDE SEQUENCE [LARGE SCALE GENOMIC DNA]</scope>
    <source>
        <strain evidence="7 8">MMS17-SY073</strain>
    </source>
</reference>
<dbReference type="CDD" id="cd15831">
    <property type="entry name" value="BTAD"/>
    <property type="match status" value="1"/>
</dbReference>
<protein>
    <submittedName>
        <fullName evidence="7">Transcriptional regulatory protein EmbR</fullName>
    </submittedName>
</protein>
<dbReference type="InterPro" id="IPR051677">
    <property type="entry name" value="AfsR-DnrI-RedD_regulator"/>
</dbReference>
<dbReference type="InterPro" id="IPR005158">
    <property type="entry name" value="BTAD"/>
</dbReference>
<keyword evidence="3" id="KW-0238">DNA-binding</keyword>
<dbReference type="SUPFAM" id="SSF52540">
    <property type="entry name" value="P-loop containing nucleoside triphosphate hydrolases"/>
    <property type="match status" value="1"/>
</dbReference>
<evidence type="ECO:0000256" key="4">
    <source>
        <dbReference type="ARBA" id="ARBA00023163"/>
    </source>
</evidence>
<gene>
    <name evidence="7" type="primary">embR_2</name>
    <name evidence="7" type="ORF">D7316_05325</name>
</gene>
<dbReference type="Gene3D" id="1.25.40.10">
    <property type="entry name" value="Tetratricopeptide repeat domain"/>
    <property type="match status" value="1"/>
</dbReference>
<proteinExistence type="inferred from homology"/>
<keyword evidence="2" id="KW-0805">Transcription regulation</keyword>
<dbReference type="Gene3D" id="1.10.10.10">
    <property type="entry name" value="Winged helix-like DNA-binding domain superfamily/Winged helix DNA-binding domain"/>
    <property type="match status" value="1"/>
</dbReference>
<dbReference type="AlphaFoldDB" id="A0A3G8JU66"/>
<evidence type="ECO:0000256" key="1">
    <source>
        <dbReference type="ARBA" id="ARBA00005820"/>
    </source>
</evidence>
<comment type="similarity">
    <text evidence="1">Belongs to the AfsR/DnrI/RedD regulatory family.</text>
</comment>
<evidence type="ECO:0000256" key="3">
    <source>
        <dbReference type="ARBA" id="ARBA00023125"/>
    </source>
</evidence>
<dbReference type="PANTHER" id="PTHR35807:SF1">
    <property type="entry name" value="TRANSCRIPTIONAL REGULATOR REDD"/>
    <property type="match status" value="1"/>
</dbReference>
<dbReference type="EMBL" id="CP033972">
    <property type="protein sequence ID" value="AZG48704.1"/>
    <property type="molecule type" value="Genomic_DNA"/>
</dbReference>
<keyword evidence="4" id="KW-0804">Transcription</keyword>
<dbReference type="Gene3D" id="3.40.50.300">
    <property type="entry name" value="P-loop containing nucleotide triphosphate hydrolases"/>
    <property type="match status" value="1"/>
</dbReference>
<dbReference type="SMART" id="SM01043">
    <property type="entry name" value="BTAD"/>
    <property type="match status" value="1"/>
</dbReference>
<dbReference type="SUPFAM" id="SSF46894">
    <property type="entry name" value="C-terminal effector domain of the bipartite response regulators"/>
    <property type="match status" value="1"/>
</dbReference>
<keyword evidence="8" id="KW-1185">Reference proteome</keyword>
<feature type="domain" description="OmpR/PhoB-type" evidence="5">
    <location>
        <begin position="25"/>
        <end position="99"/>
    </location>
</feature>
<dbReference type="InterPro" id="IPR036388">
    <property type="entry name" value="WH-like_DNA-bd_sf"/>
</dbReference>
<dbReference type="InterPro" id="IPR016032">
    <property type="entry name" value="Sig_transdc_resp-reg_C-effctor"/>
</dbReference>
<sequence>MDVAATDPLIPIRVLGPLSVTAADGSPIATTARKHAELLAILTVERSACSPERVADLLWRGAPPRSATSTLHGYVSRLRKLLGPTGSVRIDTMPAGYVLRCDGAATDLDLLDRLGQEGLQAARTDPAAAAVLLGRALDLWRGDPLPEIADIADYAPELARLDEMRSELTESAAAALRTVGDTHRAVTLLTSLCHRHPYREGSARALARALSDDGRTADALETIRRVRRRLGDDLGLDPSAETCALEAELLESPPPAVTARVRADRPRLIGRAAETALLDGVWRIGATRPTGVLLVGPSGIGKTALAEDLVARHGAVARRFVGRPAAGGTVFAAIEEMFGTTGESTSMIAEVSAHLWSDIHAHGRAVLLLDDLQWLDLDSARLLARVVSGMPRAPLTVIATCRLPDDDSVHIVRSALDRHGTVSEVTVRALSPDDIRQLIGDRFGDLDISPDVDDAELADQSLGNPALAQQLCDAVAVGSRPDPARPARDLVTTRVDELTAPARELVTVLAVMGGRLPADLWAELGAAGNRSVGVTLVRSGLTTISDEGALCVSHDSVREAILTTTTRAQRIAAHTRIASALTSVSPDDRSAIAVHLAESAVDDDTAVRAAAACLTAARTALQADADHRALDLARRGLGLPLDDDVLTVELHRIAGSAATHIGDFAAATASFDAAAEISRSRGDWPALADTALLSTARGVGGYWSGFGVVFSANASLVREALTHADRIHPDVAARLHAAEAARLTVLGMPGADDHLGAARVSSDGGSAVDYEIALAEFLLRWEPDQLEDRRKIARSLDEMSAGDVDRRATALHLQRVCALEAGDLRLARRTSAEFARLVGKRDGTDLNTMQLWWQVMLAVLRGDYDAARSLTERFAGSVGGLSERARVLTDASMATSRSIEAWHHGRLAAMLPTFDTLVDEIDDDFALVIALGAAESGDLDRALQIATELTFDADRWTGSRVVARVPLLIEALYPISRSAAHASAARDLCARLDRFVADWSSGMIVQWPGLVCLGPAIYYRGTARAILGADGADDLRAAASLARDTGARPYQARAERRLADLTADAARVAPPS</sequence>
<dbReference type="SUPFAM" id="SSF48452">
    <property type="entry name" value="TPR-like"/>
    <property type="match status" value="1"/>
</dbReference>
<dbReference type="InterPro" id="IPR011990">
    <property type="entry name" value="TPR-like_helical_dom_sf"/>
</dbReference>